<dbReference type="InterPro" id="IPR050153">
    <property type="entry name" value="Metal_Ion_Import_ABC"/>
</dbReference>
<dbReference type="PANTHER" id="PTHR42734:SF17">
    <property type="entry name" value="METAL TRANSPORT SYSTEM ATP-BINDING PROTEIN TM_0124-RELATED"/>
    <property type="match status" value="1"/>
</dbReference>
<keyword evidence="3" id="KW-0547">Nucleotide-binding</keyword>
<dbReference type="InterPro" id="IPR003593">
    <property type="entry name" value="AAA+_ATPase"/>
</dbReference>
<organism evidence="6 7">
    <name type="scientific">Caldicellulosiruptor bescii</name>
    <name type="common">Anaerocellum thermophilum</name>
    <dbReference type="NCBI Taxonomy" id="31899"/>
    <lineage>
        <taxon>Bacteria</taxon>
        <taxon>Bacillati</taxon>
        <taxon>Bacillota</taxon>
        <taxon>Bacillota incertae sedis</taxon>
        <taxon>Caldicellulosiruptorales</taxon>
        <taxon>Caldicellulosiruptoraceae</taxon>
        <taxon>Caldicellulosiruptor</taxon>
    </lineage>
</organism>
<evidence type="ECO:0000313" key="7">
    <source>
        <dbReference type="Proteomes" id="UP000196803"/>
    </source>
</evidence>
<proteinExistence type="inferred from homology"/>
<dbReference type="InterPro" id="IPR027417">
    <property type="entry name" value="P-loop_NTPase"/>
</dbReference>
<evidence type="ECO:0000259" key="5">
    <source>
        <dbReference type="PROSITE" id="PS50893"/>
    </source>
</evidence>
<dbReference type="RefSeq" id="WP_015907369.1">
    <property type="nucleotide sequence ID" value="NZ_FUZJ01000001.1"/>
</dbReference>
<dbReference type="GeneID" id="31772181"/>
<comment type="similarity">
    <text evidence="1">Belongs to the ABC transporter superfamily.</text>
</comment>
<protein>
    <submittedName>
        <fullName evidence="6">Tungstate transport system ATP-binding protein</fullName>
    </submittedName>
</protein>
<dbReference type="SMART" id="SM00382">
    <property type="entry name" value="AAA"/>
    <property type="match status" value="1"/>
</dbReference>
<accession>A0ABY1SAN7</accession>
<dbReference type="PROSITE" id="PS00211">
    <property type="entry name" value="ABC_TRANSPORTER_1"/>
    <property type="match status" value="1"/>
</dbReference>
<evidence type="ECO:0000256" key="1">
    <source>
        <dbReference type="ARBA" id="ARBA00005417"/>
    </source>
</evidence>
<evidence type="ECO:0000256" key="4">
    <source>
        <dbReference type="ARBA" id="ARBA00022840"/>
    </source>
</evidence>
<keyword evidence="2" id="KW-0813">Transport</keyword>
<evidence type="ECO:0000313" key="6">
    <source>
        <dbReference type="EMBL" id="SMR94795.1"/>
    </source>
</evidence>
<dbReference type="PROSITE" id="PS50893">
    <property type="entry name" value="ABC_TRANSPORTER_2"/>
    <property type="match status" value="1"/>
</dbReference>
<evidence type="ECO:0000256" key="3">
    <source>
        <dbReference type="ARBA" id="ARBA00022741"/>
    </source>
</evidence>
<gene>
    <name evidence="6" type="ORF">SAMN05216240_2276</name>
</gene>
<dbReference type="PANTHER" id="PTHR42734">
    <property type="entry name" value="METAL TRANSPORT SYSTEM ATP-BINDING PROTEIN TM_0124-RELATED"/>
    <property type="match status" value="1"/>
</dbReference>
<dbReference type="EMBL" id="FXXC01000001">
    <property type="protein sequence ID" value="SMR94795.1"/>
    <property type="molecule type" value="Genomic_DNA"/>
</dbReference>
<dbReference type="InterPro" id="IPR017871">
    <property type="entry name" value="ABC_transporter-like_CS"/>
</dbReference>
<keyword evidence="4 6" id="KW-0067">ATP-binding</keyword>
<dbReference type="Proteomes" id="UP000196803">
    <property type="component" value="Unassembled WGS sequence"/>
</dbReference>
<dbReference type="GO" id="GO:0005524">
    <property type="term" value="F:ATP binding"/>
    <property type="evidence" value="ECO:0007669"/>
    <property type="project" value="UniProtKB-KW"/>
</dbReference>
<evidence type="ECO:0000256" key="2">
    <source>
        <dbReference type="ARBA" id="ARBA00022448"/>
    </source>
</evidence>
<dbReference type="Gene3D" id="3.40.50.300">
    <property type="entry name" value="P-loop containing nucleotide triphosphate hydrolases"/>
    <property type="match status" value="1"/>
</dbReference>
<keyword evidence="7" id="KW-1185">Reference proteome</keyword>
<dbReference type="SUPFAM" id="SSF52540">
    <property type="entry name" value="P-loop containing nucleoside triphosphate hydrolases"/>
    <property type="match status" value="1"/>
</dbReference>
<reference evidence="6 7" key="1">
    <citation type="submission" date="2017-05" db="EMBL/GenBank/DDBJ databases">
        <authorList>
            <person name="Varghese N."/>
            <person name="Submissions S."/>
        </authorList>
    </citation>
    <scope>NUCLEOTIDE SEQUENCE [LARGE SCALE GENOMIC DNA]</scope>
    <source>
        <strain evidence="6 7">MACB1020</strain>
    </source>
</reference>
<dbReference type="Pfam" id="PF00005">
    <property type="entry name" value="ABC_tran"/>
    <property type="match status" value="1"/>
</dbReference>
<feature type="domain" description="ABC transporter" evidence="5">
    <location>
        <begin position="2"/>
        <end position="193"/>
    </location>
</feature>
<comment type="caution">
    <text evidence="6">The sequence shown here is derived from an EMBL/GenBank/DDBJ whole genome shotgun (WGS) entry which is preliminary data.</text>
</comment>
<name>A0ABY1SAN7_CALBS</name>
<sequence>MIEVVNVKKSFENRELFECKNLTFEKRGLYIVKGPNGCGKTTFLKMLFGKDKEYSGRIHNLFKKNIMLPQQPYFFKGSVEYNLALALSHERLKSAQEVLKMFGVPIKANINQLSAGQRQLVSFLRAFCIPSDVLFLDEPDSFLDKDVKEFVYKLIEDEAQKRCIIVVTHHQGAALKGNVIRFENGQIIKEGELYK</sequence>
<dbReference type="InterPro" id="IPR003439">
    <property type="entry name" value="ABC_transporter-like_ATP-bd"/>
</dbReference>